<dbReference type="Pfam" id="PF23283">
    <property type="entry name" value="D8C_UMOD"/>
    <property type="match status" value="1"/>
</dbReference>
<dbReference type="SMART" id="SM00181">
    <property type="entry name" value="EGF"/>
    <property type="match status" value="2"/>
</dbReference>
<sequence>MEFVTADDQCRNNVYIEGMALRCSVFKRWSVAAPHLCDVKCGQEITCQSYNYNQKYQICELNNRTKEARPENFLSAPAWFYIRRLNGRAPLGSIPELPALSCREIKASEGKHTISGKYWLDPTGKGKAKLIYCNMVNEDMDECKFSISDCDVNANCTNTYGSYKCTCKVGYTGDGHSCSDIDECKGNHSCHVNATCTNTNGSYLCECHLGFNGNGQSCTADPCYHYKNLTDANRKISYETPDGLGLCDNRLPEGWYRFVGAAGTKMPTTRVRAYRCGTDWSGWLDGPHPTVEGGKVIRTVCFSDRLTGCKYTTKIFVKNCGSYFIYNLFYSPTCSLRYCSTD</sequence>
<dbReference type="Gene3D" id="3.30.750.130">
    <property type="match status" value="1"/>
</dbReference>
<dbReference type="GO" id="GO:0048513">
    <property type="term" value="P:animal organ development"/>
    <property type="evidence" value="ECO:0007669"/>
    <property type="project" value="UniProtKB-ARBA"/>
</dbReference>
<name>A0AAU9XAM5_9CNID</name>
<dbReference type="AlphaFoldDB" id="A0AAU9XAM5"/>
<evidence type="ECO:0000313" key="14">
    <source>
        <dbReference type="EMBL" id="CAH3141720.1"/>
    </source>
</evidence>
<evidence type="ECO:0000259" key="13">
    <source>
        <dbReference type="PROSITE" id="PS50948"/>
    </source>
</evidence>
<dbReference type="GO" id="GO:0005509">
    <property type="term" value="F:calcium ion binding"/>
    <property type="evidence" value="ECO:0007669"/>
    <property type="project" value="InterPro"/>
</dbReference>
<dbReference type="PANTHER" id="PTHR24039">
    <property type="entry name" value="FIBRILLIN-RELATED"/>
    <property type="match status" value="1"/>
</dbReference>
<dbReference type="SUPFAM" id="SSF57184">
    <property type="entry name" value="Growth factor receptor domain"/>
    <property type="match status" value="1"/>
</dbReference>
<evidence type="ECO:0000313" key="15">
    <source>
        <dbReference type="Proteomes" id="UP001159428"/>
    </source>
</evidence>
<dbReference type="FunFam" id="2.10.25.10:FF:000202">
    <property type="entry name" value="Multiple epidermal growth factor-like domains 8"/>
    <property type="match status" value="1"/>
</dbReference>
<evidence type="ECO:0000256" key="11">
    <source>
        <dbReference type="PROSITE-ProRule" id="PRU00076"/>
    </source>
</evidence>
<evidence type="ECO:0000256" key="10">
    <source>
        <dbReference type="ARBA" id="ARBA00023180"/>
    </source>
</evidence>
<comment type="caution">
    <text evidence="11">Lacks conserved residue(s) required for the propagation of feature annotation.</text>
</comment>
<dbReference type="Proteomes" id="UP001159428">
    <property type="component" value="Unassembled WGS sequence"/>
</dbReference>
<organism evidence="14 15">
    <name type="scientific">Pocillopora meandrina</name>
    <dbReference type="NCBI Taxonomy" id="46732"/>
    <lineage>
        <taxon>Eukaryota</taxon>
        <taxon>Metazoa</taxon>
        <taxon>Cnidaria</taxon>
        <taxon>Anthozoa</taxon>
        <taxon>Hexacorallia</taxon>
        <taxon>Scleractinia</taxon>
        <taxon>Astrocoeniina</taxon>
        <taxon>Pocilloporidae</taxon>
        <taxon>Pocillopora</taxon>
    </lineage>
</organism>
<evidence type="ECO:0000256" key="7">
    <source>
        <dbReference type="ARBA" id="ARBA00022989"/>
    </source>
</evidence>
<dbReference type="InterPro" id="IPR001881">
    <property type="entry name" value="EGF-like_Ca-bd_dom"/>
</dbReference>
<dbReference type="InterPro" id="IPR057774">
    <property type="entry name" value="D8C_UMOD/GP2/OIT3-like"/>
</dbReference>
<dbReference type="GO" id="GO:0016020">
    <property type="term" value="C:membrane"/>
    <property type="evidence" value="ECO:0007669"/>
    <property type="project" value="UniProtKB-SubCell"/>
</dbReference>
<dbReference type="InterPro" id="IPR024731">
    <property type="entry name" value="NELL2-like_EGF"/>
</dbReference>
<evidence type="ECO:0000259" key="12">
    <source>
        <dbReference type="PROSITE" id="PS50026"/>
    </source>
</evidence>
<keyword evidence="6" id="KW-0106">Calcium</keyword>
<dbReference type="FunFam" id="2.10.25.10:FF:000038">
    <property type="entry name" value="Fibrillin 2"/>
    <property type="match status" value="1"/>
</dbReference>
<dbReference type="PROSITE" id="PS50948">
    <property type="entry name" value="PAN"/>
    <property type="match status" value="1"/>
</dbReference>
<dbReference type="EMBL" id="CALNXJ010000035">
    <property type="protein sequence ID" value="CAH3141720.1"/>
    <property type="molecule type" value="Genomic_DNA"/>
</dbReference>
<keyword evidence="9" id="KW-1015">Disulfide bond</keyword>
<keyword evidence="5" id="KW-0677">Repeat</keyword>
<reference evidence="14 15" key="1">
    <citation type="submission" date="2022-05" db="EMBL/GenBank/DDBJ databases">
        <authorList>
            <consortium name="Genoscope - CEA"/>
            <person name="William W."/>
        </authorList>
    </citation>
    <scope>NUCLEOTIDE SEQUENCE [LARGE SCALE GENOMIC DNA]</scope>
</reference>
<evidence type="ECO:0000256" key="6">
    <source>
        <dbReference type="ARBA" id="ARBA00022837"/>
    </source>
</evidence>
<evidence type="ECO:0000256" key="2">
    <source>
        <dbReference type="ARBA" id="ARBA00022536"/>
    </source>
</evidence>
<proteinExistence type="predicted"/>
<dbReference type="InterPro" id="IPR000742">
    <property type="entry name" value="EGF"/>
</dbReference>
<feature type="domain" description="Apple" evidence="13">
    <location>
        <begin position="10"/>
        <end position="86"/>
    </location>
</feature>
<gene>
    <name evidence="14" type="ORF">PMEA_00019525</name>
</gene>
<keyword evidence="4" id="KW-0732">Signal</keyword>
<accession>A0AAU9XAM5</accession>
<keyword evidence="8" id="KW-0472">Membrane</keyword>
<comment type="subcellular location">
    <subcellularLocation>
        <location evidence="1">Membrane</location>
        <topology evidence="1">Single-pass type I membrane protein</topology>
    </subcellularLocation>
</comment>
<dbReference type="Pfam" id="PF12947">
    <property type="entry name" value="EGF_3"/>
    <property type="match status" value="2"/>
</dbReference>
<evidence type="ECO:0000256" key="3">
    <source>
        <dbReference type="ARBA" id="ARBA00022692"/>
    </source>
</evidence>
<keyword evidence="3" id="KW-0812">Transmembrane</keyword>
<dbReference type="InterPro" id="IPR018097">
    <property type="entry name" value="EGF_Ca-bd_CS"/>
</dbReference>
<protein>
    <recommendedName>
        <fullName evidence="16">Uromodulin</fullName>
    </recommendedName>
</protein>
<dbReference type="Gene3D" id="2.10.25.10">
    <property type="entry name" value="Laminin"/>
    <property type="match status" value="2"/>
</dbReference>
<keyword evidence="7" id="KW-1133">Transmembrane helix</keyword>
<dbReference type="CDD" id="cd00054">
    <property type="entry name" value="EGF_CA"/>
    <property type="match status" value="2"/>
</dbReference>
<dbReference type="SUPFAM" id="SSF57196">
    <property type="entry name" value="EGF/Laminin"/>
    <property type="match status" value="1"/>
</dbReference>
<comment type="caution">
    <text evidence="14">The sequence shown here is derived from an EMBL/GenBank/DDBJ whole genome shotgun (WGS) entry which is preliminary data.</text>
</comment>
<evidence type="ECO:0008006" key="16">
    <source>
        <dbReference type="Google" id="ProtNLM"/>
    </source>
</evidence>
<dbReference type="InterPro" id="IPR009030">
    <property type="entry name" value="Growth_fac_rcpt_cys_sf"/>
</dbReference>
<feature type="domain" description="EGF-like" evidence="12">
    <location>
        <begin position="139"/>
        <end position="179"/>
    </location>
</feature>
<keyword evidence="15" id="KW-1185">Reference proteome</keyword>
<dbReference type="GO" id="GO:0048731">
    <property type="term" value="P:system development"/>
    <property type="evidence" value="ECO:0007669"/>
    <property type="project" value="UniProtKB-ARBA"/>
</dbReference>
<evidence type="ECO:0000256" key="1">
    <source>
        <dbReference type="ARBA" id="ARBA00004479"/>
    </source>
</evidence>
<dbReference type="PANTHER" id="PTHR24039:SF53">
    <property type="entry name" value="EGF-LIKE DOMAIN-CONTAINING PROTEIN"/>
    <property type="match status" value="1"/>
</dbReference>
<evidence type="ECO:0000256" key="4">
    <source>
        <dbReference type="ARBA" id="ARBA00022729"/>
    </source>
</evidence>
<keyword evidence="10" id="KW-0325">Glycoprotein</keyword>
<evidence type="ECO:0000256" key="5">
    <source>
        <dbReference type="ARBA" id="ARBA00022737"/>
    </source>
</evidence>
<evidence type="ECO:0000256" key="9">
    <source>
        <dbReference type="ARBA" id="ARBA00023157"/>
    </source>
</evidence>
<dbReference type="InterPro" id="IPR003609">
    <property type="entry name" value="Pan_app"/>
</dbReference>
<evidence type="ECO:0000256" key="8">
    <source>
        <dbReference type="ARBA" id="ARBA00023136"/>
    </source>
</evidence>
<dbReference type="PROSITE" id="PS01187">
    <property type="entry name" value="EGF_CA"/>
    <property type="match status" value="1"/>
</dbReference>
<dbReference type="SMART" id="SM00179">
    <property type="entry name" value="EGF_CA"/>
    <property type="match status" value="2"/>
</dbReference>
<keyword evidence="2 11" id="KW-0245">EGF-like domain</keyword>
<dbReference type="PROSITE" id="PS00010">
    <property type="entry name" value="ASX_HYDROXYL"/>
    <property type="match status" value="2"/>
</dbReference>
<dbReference type="PROSITE" id="PS50026">
    <property type="entry name" value="EGF_3"/>
    <property type="match status" value="2"/>
</dbReference>
<feature type="domain" description="EGF-like" evidence="12">
    <location>
        <begin position="180"/>
        <end position="219"/>
    </location>
</feature>
<dbReference type="PROSITE" id="PS01186">
    <property type="entry name" value="EGF_2"/>
    <property type="match status" value="2"/>
</dbReference>
<dbReference type="InterPro" id="IPR000152">
    <property type="entry name" value="EGF-type_Asp/Asn_hydroxyl_site"/>
</dbReference>